<evidence type="ECO:0000256" key="1">
    <source>
        <dbReference type="PIRSR" id="PIRSR000440-1"/>
    </source>
</evidence>
<dbReference type="EMBL" id="DVMN01000083">
    <property type="protein sequence ID" value="HIU21500.1"/>
    <property type="molecule type" value="Genomic_DNA"/>
</dbReference>
<dbReference type="PANTHER" id="PTHR38474">
    <property type="entry name" value="SLR0299 PROTEIN"/>
    <property type="match status" value="1"/>
</dbReference>
<protein>
    <submittedName>
        <fullName evidence="2">Chloramphenicol acetyltransferase</fullName>
    </submittedName>
</protein>
<dbReference type="InterPro" id="IPR001707">
    <property type="entry name" value="Cmp_AcTrfase"/>
</dbReference>
<dbReference type="SMART" id="SM01059">
    <property type="entry name" value="CAT"/>
    <property type="match status" value="1"/>
</dbReference>
<dbReference type="Proteomes" id="UP000824088">
    <property type="component" value="Unassembled WGS sequence"/>
</dbReference>
<dbReference type="SUPFAM" id="SSF52777">
    <property type="entry name" value="CoA-dependent acyltransferases"/>
    <property type="match status" value="1"/>
</dbReference>
<dbReference type="Pfam" id="PF00302">
    <property type="entry name" value="CAT"/>
    <property type="match status" value="1"/>
</dbReference>
<dbReference type="AlphaFoldDB" id="A0A9D1L2C3"/>
<reference evidence="2" key="2">
    <citation type="journal article" date="2021" name="PeerJ">
        <title>Extensive microbial diversity within the chicken gut microbiome revealed by metagenomics and culture.</title>
        <authorList>
            <person name="Gilroy R."/>
            <person name="Ravi A."/>
            <person name="Getino M."/>
            <person name="Pursley I."/>
            <person name="Horton D.L."/>
            <person name="Alikhan N.F."/>
            <person name="Baker D."/>
            <person name="Gharbi K."/>
            <person name="Hall N."/>
            <person name="Watson M."/>
            <person name="Adriaenssens E.M."/>
            <person name="Foster-Nyarko E."/>
            <person name="Jarju S."/>
            <person name="Secka A."/>
            <person name="Antonio M."/>
            <person name="Oren A."/>
            <person name="Chaudhuri R.R."/>
            <person name="La Ragione R."/>
            <person name="Hildebrand F."/>
            <person name="Pallen M.J."/>
        </authorList>
    </citation>
    <scope>NUCLEOTIDE SEQUENCE</scope>
    <source>
        <strain evidence="2">1063</strain>
    </source>
</reference>
<reference evidence="2" key="1">
    <citation type="submission" date="2020-10" db="EMBL/GenBank/DDBJ databases">
        <authorList>
            <person name="Gilroy R."/>
        </authorList>
    </citation>
    <scope>NUCLEOTIDE SEQUENCE</scope>
    <source>
        <strain evidence="2">1063</strain>
    </source>
</reference>
<sequence>MKYETINPDTWKRRELFRYYIDNLRNVMSLTADTDVTRLVGFVRAHGLKFYPAMIWVVSKAVNSREEFRYGWDGDGNPIRWDFVSPYYADFHKEDECCVKLVTEYSDDLYDFHARFIADREKHRNLRGFAAENIPPNTFDVSCLPWIKYKSFDIHVFDEGKYLAPVVTWGKYETSDGKTLLPLSMNIHHAVADGWHLSRFFSDVQDIIDAL</sequence>
<evidence type="ECO:0000313" key="2">
    <source>
        <dbReference type="EMBL" id="HIU21500.1"/>
    </source>
</evidence>
<accession>A0A9D1L2C3</accession>
<proteinExistence type="predicted"/>
<name>A0A9D1L2C3_9FIRM</name>
<evidence type="ECO:0000313" key="3">
    <source>
        <dbReference type="Proteomes" id="UP000824088"/>
    </source>
</evidence>
<dbReference type="InterPro" id="IPR023213">
    <property type="entry name" value="CAT-like_dom_sf"/>
</dbReference>
<organism evidence="2 3">
    <name type="scientific">Candidatus Limadaptatus stercorigallinarum</name>
    <dbReference type="NCBI Taxonomy" id="2840845"/>
    <lineage>
        <taxon>Bacteria</taxon>
        <taxon>Bacillati</taxon>
        <taxon>Bacillota</taxon>
        <taxon>Clostridia</taxon>
        <taxon>Eubacteriales</taxon>
        <taxon>Candidatus Limadaptatus</taxon>
    </lineage>
</organism>
<feature type="active site" description="Proton acceptor" evidence="1">
    <location>
        <position position="189"/>
    </location>
</feature>
<dbReference type="Gene3D" id="3.30.559.10">
    <property type="entry name" value="Chloramphenicol acetyltransferase-like domain"/>
    <property type="match status" value="1"/>
</dbReference>
<dbReference type="PANTHER" id="PTHR38474:SF2">
    <property type="entry name" value="CHLORAMPHENICOL ACETYLTRANSFERASE"/>
    <property type="match status" value="1"/>
</dbReference>
<dbReference type="GO" id="GO:0008811">
    <property type="term" value="F:chloramphenicol O-acetyltransferase activity"/>
    <property type="evidence" value="ECO:0007669"/>
    <property type="project" value="InterPro"/>
</dbReference>
<dbReference type="PIRSF" id="PIRSF000440">
    <property type="entry name" value="CAT"/>
    <property type="match status" value="1"/>
</dbReference>
<gene>
    <name evidence="2" type="ORF">IAD51_04635</name>
</gene>
<comment type="caution">
    <text evidence="2">The sequence shown here is derived from an EMBL/GenBank/DDBJ whole genome shotgun (WGS) entry which is preliminary data.</text>
</comment>